<dbReference type="GO" id="GO:0016740">
    <property type="term" value="F:transferase activity"/>
    <property type="evidence" value="ECO:0007669"/>
    <property type="project" value="UniProtKB-KW"/>
</dbReference>
<accession>A0AAW6Y473</accession>
<dbReference type="GO" id="GO:0071972">
    <property type="term" value="F:peptidoglycan L,D-transpeptidase activity"/>
    <property type="evidence" value="ECO:0007669"/>
    <property type="project" value="TreeGrafter"/>
</dbReference>
<dbReference type="InterPro" id="IPR005490">
    <property type="entry name" value="LD_TPept_cat_dom"/>
</dbReference>
<dbReference type="Gene3D" id="2.40.440.10">
    <property type="entry name" value="L,D-transpeptidase catalytic domain-like"/>
    <property type="match status" value="1"/>
</dbReference>
<evidence type="ECO:0000256" key="3">
    <source>
        <dbReference type="ARBA" id="ARBA00022960"/>
    </source>
</evidence>
<feature type="domain" description="L,D-TPase catalytic" evidence="8">
    <location>
        <begin position="130"/>
        <end position="251"/>
    </location>
</feature>
<proteinExistence type="predicted"/>
<dbReference type="SUPFAM" id="SSF141523">
    <property type="entry name" value="L,D-transpeptidase catalytic domain-like"/>
    <property type="match status" value="1"/>
</dbReference>
<keyword evidence="7" id="KW-0472">Membrane</keyword>
<evidence type="ECO:0000256" key="6">
    <source>
        <dbReference type="PROSITE-ProRule" id="PRU01373"/>
    </source>
</evidence>
<keyword evidence="4 6" id="KW-0573">Peptidoglycan synthesis</keyword>
<protein>
    <submittedName>
        <fullName evidence="9">L,D-transpeptidase</fullName>
        <ecNumber evidence="9">2.-.-.-</ecNumber>
    </submittedName>
</protein>
<dbReference type="InterPro" id="IPR038063">
    <property type="entry name" value="Transpep_catalytic_dom"/>
</dbReference>
<keyword evidence="5 6" id="KW-0961">Cell wall biogenesis/degradation</keyword>
<feature type="active site" description="Proton donor/acceptor" evidence="6">
    <location>
        <position position="200"/>
    </location>
</feature>
<keyword evidence="3 6" id="KW-0133">Cell shape</keyword>
<evidence type="ECO:0000256" key="5">
    <source>
        <dbReference type="ARBA" id="ARBA00023316"/>
    </source>
</evidence>
<gene>
    <name evidence="9" type="ORF">QP372_01755</name>
</gene>
<sequence length="251" mass="28720">MNIFYSLRSVLRSLIARLVKYIISLKSPENRKIFYKRVSTILVILIFFSFVGFQVSHVIEEVNSRISTNTKSYYSKRKNNKSNKSNKKSKIKIDYSNKSLDNPLIKSSDLWKIPTGGQYPNLSGVDANHLHVNVDLKKQRVYIYANNNLVYTMIVSAGMDESTPKGDYKIGARGDHFYNDREKMGGDYWVGFIGSEYLFHSVPTRFNFGDYIVPEAQKLGVPASHGCVRLSVPDSKWFYSYIPDGTSVHIE</sequence>
<dbReference type="RefSeq" id="WP_182831697.1">
    <property type="nucleotide sequence ID" value="NZ_JASOME010000001.1"/>
</dbReference>
<comment type="pathway">
    <text evidence="1 6">Cell wall biogenesis; peptidoglycan biosynthesis.</text>
</comment>
<evidence type="ECO:0000256" key="7">
    <source>
        <dbReference type="SAM" id="Phobius"/>
    </source>
</evidence>
<dbReference type="EC" id="2.-.-.-" evidence="9"/>
<dbReference type="GO" id="GO:0005576">
    <property type="term" value="C:extracellular region"/>
    <property type="evidence" value="ECO:0007669"/>
    <property type="project" value="TreeGrafter"/>
</dbReference>
<feature type="transmembrane region" description="Helical" evidence="7">
    <location>
        <begin position="34"/>
        <end position="55"/>
    </location>
</feature>
<dbReference type="GO" id="GO:0008360">
    <property type="term" value="P:regulation of cell shape"/>
    <property type="evidence" value="ECO:0007669"/>
    <property type="project" value="UniProtKB-UniRule"/>
</dbReference>
<organism evidence="9 10">
    <name type="scientific">Gardnerella vaginalis</name>
    <dbReference type="NCBI Taxonomy" id="2702"/>
    <lineage>
        <taxon>Bacteria</taxon>
        <taxon>Bacillati</taxon>
        <taxon>Actinomycetota</taxon>
        <taxon>Actinomycetes</taxon>
        <taxon>Bifidobacteriales</taxon>
        <taxon>Bifidobacteriaceae</taxon>
        <taxon>Gardnerella</taxon>
    </lineage>
</organism>
<feature type="active site" description="Nucleophile" evidence="6">
    <location>
        <position position="227"/>
    </location>
</feature>
<dbReference type="InterPro" id="IPR050979">
    <property type="entry name" value="LD-transpeptidase"/>
</dbReference>
<dbReference type="Pfam" id="PF03734">
    <property type="entry name" value="YkuD"/>
    <property type="match status" value="1"/>
</dbReference>
<keyword evidence="2 9" id="KW-0808">Transferase</keyword>
<keyword evidence="7" id="KW-1133">Transmembrane helix</keyword>
<comment type="caution">
    <text evidence="9">The sequence shown here is derived from an EMBL/GenBank/DDBJ whole genome shotgun (WGS) entry which is preliminary data.</text>
</comment>
<dbReference type="GO" id="GO:0071555">
    <property type="term" value="P:cell wall organization"/>
    <property type="evidence" value="ECO:0007669"/>
    <property type="project" value="UniProtKB-UniRule"/>
</dbReference>
<evidence type="ECO:0000256" key="4">
    <source>
        <dbReference type="ARBA" id="ARBA00022984"/>
    </source>
</evidence>
<evidence type="ECO:0000256" key="1">
    <source>
        <dbReference type="ARBA" id="ARBA00004752"/>
    </source>
</evidence>
<name>A0AAW6Y473_GARVA</name>
<evidence type="ECO:0000313" key="9">
    <source>
        <dbReference type="EMBL" id="MDK7063249.1"/>
    </source>
</evidence>
<dbReference type="CDD" id="cd16913">
    <property type="entry name" value="YkuD_like"/>
    <property type="match status" value="1"/>
</dbReference>
<dbReference type="PANTHER" id="PTHR30582">
    <property type="entry name" value="L,D-TRANSPEPTIDASE"/>
    <property type="match status" value="1"/>
</dbReference>
<evidence type="ECO:0000256" key="2">
    <source>
        <dbReference type="ARBA" id="ARBA00022679"/>
    </source>
</evidence>
<dbReference type="PANTHER" id="PTHR30582:SF2">
    <property type="entry name" value="L,D-TRANSPEPTIDASE YCIB-RELATED"/>
    <property type="match status" value="1"/>
</dbReference>
<dbReference type="Proteomes" id="UP001237784">
    <property type="component" value="Unassembled WGS sequence"/>
</dbReference>
<dbReference type="AlphaFoldDB" id="A0AAW6Y473"/>
<keyword evidence="7" id="KW-0812">Transmembrane</keyword>
<dbReference type="PROSITE" id="PS52029">
    <property type="entry name" value="LD_TPASE"/>
    <property type="match status" value="1"/>
</dbReference>
<evidence type="ECO:0000313" key="10">
    <source>
        <dbReference type="Proteomes" id="UP001237784"/>
    </source>
</evidence>
<dbReference type="GO" id="GO:0018104">
    <property type="term" value="P:peptidoglycan-protein cross-linking"/>
    <property type="evidence" value="ECO:0007669"/>
    <property type="project" value="TreeGrafter"/>
</dbReference>
<reference evidence="9" key="1">
    <citation type="submission" date="2023-05" db="EMBL/GenBank/DDBJ databases">
        <title>Cataloging the Phylogenetic Diversity of Human Bladder Bacteria.</title>
        <authorList>
            <person name="Du J."/>
        </authorList>
    </citation>
    <scope>NUCLEOTIDE SEQUENCE</scope>
    <source>
        <strain evidence="9">UMB6789</strain>
    </source>
</reference>
<dbReference type="EMBL" id="JASOME010000001">
    <property type="protein sequence ID" value="MDK7063249.1"/>
    <property type="molecule type" value="Genomic_DNA"/>
</dbReference>
<evidence type="ECO:0000259" key="8">
    <source>
        <dbReference type="PROSITE" id="PS52029"/>
    </source>
</evidence>